<reference evidence="2 3" key="1">
    <citation type="submission" date="2023-07" db="EMBL/GenBank/DDBJ databases">
        <title>Sorghum-associated microbial communities from plants grown in Nebraska, USA.</title>
        <authorList>
            <person name="Schachtman D."/>
        </authorList>
    </citation>
    <scope>NUCLEOTIDE SEQUENCE [LARGE SCALE GENOMIC DNA]</scope>
    <source>
        <strain evidence="2 3">BE124</strain>
    </source>
</reference>
<evidence type="ECO:0000256" key="1">
    <source>
        <dbReference type="SAM" id="SignalP"/>
    </source>
</evidence>
<evidence type="ECO:0000313" key="2">
    <source>
        <dbReference type="EMBL" id="MDR6845161.1"/>
    </source>
</evidence>
<feature type="chain" id="PRO_5046904147" evidence="1">
    <location>
        <begin position="19"/>
        <end position="454"/>
    </location>
</feature>
<accession>A0ABU1S284</accession>
<evidence type="ECO:0000313" key="3">
    <source>
        <dbReference type="Proteomes" id="UP001261871"/>
    </source>
</evidence>
<dbReference type="Proteomes" id="UP001261871">
    <property type="component" value="Unassembled WGS sequence"/>
</dbReference>
<comment type="caution">
    <text evidence="2">The sequence shown here is derived from an EMBL/GenBank/DDBJ whole genome shotgun (WGS) entry which is preliminary data.</text>
</comment>
<protein>
    <submittedName>
        <fullName evidence="2">Uncharacterized protein</fullName>
    </submittedName>
</protein>
<dbReference type="RefSeq" id="WP_310006203.1">
    <property type="nucleotide sequence ID" value="NZ_JAVDTX010000004.1"/>
</dbReference>
<organism evidence="2 3">
    <name type="scientific">Flavobacterium granuli</name>
    <dbReference type="NCBI Taxonomy" id="280093"/>
    <lineage>
        <taxon>Bacteria</taxon>
        <taxon>Pseudomonadati</taxon>
        <taxon>Bacteroidota</taxon>
        <taxon>Flavobacteriia</taxon>
        <taxon>Flavobacteriales</taxon>
        <taxon>Flavobacteriaceae</taxon>
        <taxon>Flavobacterium</taxon>
    </lineage>
</organism>
<keyword evidence="3" id="KW-1185">Reference proteome</keyword>
<proteinExistence type="predicted"/>
<dbReference type="EMBL" id="JAVDTX010000004">
    <property type="protein sequence ID" value="MDR6845161.1"/>
    <property type="molecule type" value="Genomic_DNA"/>
</dbReference>
<gene>
    <name evidence="2" type="ORF">J2W95_001868</name>
</gene>
<feature type="signal peptide" evidence="1">
    <location>
        <begin position="1"/>
        <end position="18"/>
    </location>
</feature>
<keyword evidence="1" id="KW-0732">Signal</keyword>
<sequence length="454" mass="52741">MKKLILFFILIQCNSVFSQTLLTTFPLELKKAKEYKQIVNAENTATHDVFAFISDKETLTILKYNSALFLTNQYSLPRPDIAYKVLAGYSFNDEGNPIIYWSSQDFSKIMAVQYDLSTKTNSINSYEQSFFNQAIITQFQENNTFYILSQKHFEQKLVLYIFKNGKKEEKTLDFNSFKFKNTRHEPITFSQILGVCPIEKIETNQFNPLFKGSQKTKLYILKNRMLLTFDHNDNETQAFEIDLATFEILEKNIPKTATKNHVSLSNSYYHESKIYQLKINDEELLFEIKDYKSGETLKSIPVSKTEAIPFKTSPLWLQLEGQKPKELKTTAKFLDQLIYLEVGLTVYKTSKSILITLGGTGNIQFTDFGQDNITLGLRNVPTTIYFESAFDKKLDNIKQDQDPLAVDFISSFIQEHSEVILPSIIRYKNYYILGYYDTYAKQYAMRKFIDGFDS</sequence>
<name>A0ABU1S284_9FLAO</name>